<evidence type="ECO:0000256" key="2">
    <source>
        <dbReference type="SAM" id="MobiDB-lite"/>
    </source>
</evidence>
<evidence type="ECO:0008006" key="5">
    <source>
        <dbReference type="Google" id="ProtNLM"/>
    </source>
</evidence>
<reference evidence="3 4" key="1">
    <citation type="submission" date="2023-10" db="EMBL/GenBank/DDBJ databases">
        <title>Chromosome-scale genome assembly provides insights into flower coloration mechanisms of Canna indica.</title>
        <authorList>
            <person name="Li C."/>
        </authorList>
    </citation>
    <scope>NUCLEOTIDE SEQUENCE [LARGE SCALE GENOMIC DNA]</scope>
    <source>
        <tissue evidence="3">Flower</tissue>
    </source>
</reference>
<dbReference type="Pfam" id="PF04520">
    <property type="entry name" value="Senescence_reg"/>
    <property type="match status" value="1"/>
</dbReference>
<evidence type="ECO:0000256" key="1">
    <source>
        <dbReference type="ARBA" id="ARBA00034773"/>
    </source>
</evidence>
<keyword evidence="4" id="KW-1185">Reference proteome</keyword>
<comment type="similarity">
    <text evidence="1">Belongs to the senescence regulator S40 family.</text>
</comment>
<dbReference type="PANTHER" id="PTHR33083:SF87">
    <property type="entry name" value="OS01G0727500 PROTEIN"/>
    <property type="match status" value="1"/>
</dbReference>
<dbReference type="PANTHER" id="PTHR33083">
    <property type="entry name" value="EXPRESSED PROTEIN"/>
    <property type="match status" value="1"/>
</dbReference>
<protein>
    <recommendedName>
        <fullName evidence="5">Senescence regulator</fullName>
    </recommendedName>
</protein>
<feature type="region of interest" description="Disordered" evidence="2">
    <location>
        <begin position="1"/>
        <end position="72"/>
    </location>
</feature>
<evidence type="ECO:0000313" key="3">
    <source>
        <dbReference type="EMBL" id="WOL14644.1"/>
    </source>
</evidence>
<dbReference type="GO" id="GO:0010150">
    <property type="term" value="P:leaf senescence"/>
    <property type="evidence" value="ECO:0007669"/>
    <property type="project" value="UniProtKB-ARBA"/>
</dbReference>
<organism evidence="3 4">
    <name type="scientific">Canna indica</name>
    <name type="common">Indian-shot</name>
    <dbReference type="NCBI Taxonomy" id="4628"/>
    <lineage>
        <taxon>Eukaryota</taxon>
        <taxon>Viridiplantae</taxon>
        <taxon>Streptophyta</taxon>
        <taxon>Embryophyta</taxon>
        <taxon>Tracheophyta</taxon>
        <taxon>Spermatophyta</taxon>
        <taxon>Magnoliopsida</taxon>
        <taxon>Liliopsida</taxon>
        <taxon>Zingiberales</taxon>
        <taxon>Cannaceae</taxon>
        <taxon>Canna</taxon>
    </lineage>
</organism>
<evidence type="ECO:0000313" key="4">
    <source>
        <dbReference type="Proteomes" id="UP001327560"/>
    </source>
</evidence>
<name>A0AAQ3KU08_9LILI</name>
<dbReference type="InterPro" id="IPR007608">
    <property type="entry name" value="Senescence_reg_S40"/>
</dbReference>
<accession>A0AAQ3KU08</accession>
<dbReference type="EMBL" id="CP136896">
    <property type="protein sequence ID" value="WOL14644.1"/>
    <property type="molecule type" value="Genomic_DNA"/>
</dbReference>
<dbReference type="Proteomes" id="UP001327560">
    <property type="component" value="Chromosome 7"/>
</dbReference>
<proteinExistence type="inferred from homology"/>
<gene>
    <name evidence="3" type="ORF">Cni_G23425</name>
</gene>
<dbReference type="AlphaFoldDB" id="A0AAQ3KU08"/>
<sequence>MEELHESEVVWPEGGGSAAPVGSANSAPRSSRKTTARTGSWLSSSAAPMDIPLARRTSSGEGKEEDEDECAPPHVLASRRRAGGKVAFSLCSGIGRTLKGRDLRHVRDSVLRMTGFLE</sequence>
<feature type="compositionally biased region" description="Polar residues" evidence="2">
    <location>
        <begin position="36"/>
        <end position="46"/>
    </location>
</feature>